<evidence type="ECO:0000259" key="5">
    <source>
        <dbReference type="PROSITE" id="PS50931"/>
    </source>
</evidence>
<evidence type="ECO:0000256" key="3">
    <source>
        <dbReference type="ARBA" id="ARBA00023125"/>
    </source>
</evidence>
<dbReference type="InterPro" id="IPR036388">
    <property type="entry name" value="WH-like_DNA-bd_sf"/>
</dbReference>
<dbReference type="SUPFAM" id="SSF53850">
    <property type="entry name" value="Periplasmic binding protein-like II"/>
    <property type="match status" value="1"/>
</dbReference>
<evidence type="ECO:0000313" key="6">
    <source>
        <dbReference type="EMBL" id="TPW26425.1"/>
    </source>
</evidence>
<comment type="similarity">
    <text evidence="1">Belongs to the LysR transcriptional regulatory family.</text>
</comment>
<dbReference type="Gene3D" id="3.40.190.290">
    <property type="match status" value="1"/>
</dbReference>
<keyword evidence="7" id="KW-1185">Reference proteome</keyword>
<evidence type="ECO:0000256" key="4">
    <source>
        <dbReference type="ARBA" id="ARBA00023163"/>
    </source>
</evidence>
<dbReference type="PANTHER" id="PTHR30537:SF5">
    <property type="entry name" value="HTH-TYPE TRANSCRIPTIONAL ACTIVATOR TTDR-RELATED"/>
    <property type="match status" value="1"/>
</dbReference>
<dbReference type="PANTHER" id="PTHR30537">
    <property type="entry name" value="HTH-TYPE TRANSCRIPTIONAL REGULATOR"/>
    <property type="match status" value="1"/>
</dbReference>
<accession>A0A506U0C8</accession>
<gene>
    <name evidence="6" type="ORF">FJU08_22230</name>
</gene>
<dbReference type="GO" id="GO:0006351">
    <property type="term" value="P:DNA-templated transcription"/>
    <property type="evidence" value="ECO:0007669"/>
    <property type="project" value="TreeGrafter"/>
</dbReference>
<dbReference type="RefSeq" id="WP_141151229.1">
    <property type="nucleotide sequence ID" value="NZ_VHLG01000030.1"/>
</dbReference>
<keyword evidence="2" id="KW-0805">Transcription regulation</keyword>
<dbReference type="GO" id="GO:0043565">
    <property type="term" value="F:sequence-specific DNA binding"/>
    <property type="evidence" value="ECO:0007669"/>
    <property type="project" value="TreeGrafter"/>
</dbReference>
<comment type="caution">
    <text evidence="6">The sequence shown here is derived from an EMBL/GenBank/DDBJ whole genome shotgun (WGS) entry which is preliminary data.</text>
</comment>
<dbReference type="InterPro" id="IPR000847">
    <property type="entry name" value="LysR_HTH_N"/>
</dbReference>
<keyword evidence="4" id="KW-0804">Transcription</keyword>
<evidence type="ECO:0000313" key="7">
    <source>
        <dbReference type="Proteomes" id="UP000318801"/>
    </source>
</evidence>
<dbReference type="Pfam" id="PF00126">
    <property type="entry name" value="HTH_1"/>
    <property type="match status" value="1"/>
</dbReference>
<protein>
    <submittedName>
        <fullName evidence="6">LysR family transcriptional regulator</fullName>
    </submittedName>
</protein>
<feature type="domain" description="HTH lysR-type" evidence="5">
    <location>
        <begin position="6"/>
        <end position="63"/>
    </location>
</feature>
<dbReference type="InterPro" id="IPR005119">
    <property type="entry name" value="LysR_subst-bd"/>
</dbReference>
<dbReference type="OrthoDB" id="9786526at2"/>
<dbReference type="PROSITE" id="PS50931">
    <property type="entry name" value="HTH_LYSR"/>
    <property type="match status" value="1"/>
</dbReference>
<dbReference type="SUPFAM" id="SSF46785">
    <property type="entry name" value="Winged helix' DNA-binding domain"/>
    <property type="match status" value="1"/>
</dbReference>
<dbReference type="EMBL" id="VHLG01000030">
    <property type="protein sequence ID" value="TPW26425.1"/>
    <property type="molecule type" value="Genomic_DNA"/>
</dbReference>
<evidence type="ECO:0000256" key="2">
    <source>
        <dbReference type="ARBA" id="ARBA00023015"/>
    </source>
</evidence>
<dbReference type="Gene3D" id="1.10.10.10">
    <property type="entry name" value="Winged helix-like DNA-binding domain superfamily/Winged helix DNA-binding domain"/>
    <property type="match status" value="1"/>
</dbReference>
<dbReference type="InterPro" id="IPR058163">
    <property type="entry name" value="LysR-type_TF_proteobact-type"/>
</dbReference>
<organism evidence="6 7">
    <name type="scientific">Martelella alba</name>
    <dbReference type="NCBI Taxonomy" id="2590451"/>
    <lineage>
        <taxon>Bacteria</taxon>
        <taxon>Pseudomonadati</taxon>
        <taxon>Pseudomonadota</taxon>
        <taxon>Alphaproteobacteria</taxon>
        <taxon>Hyphomicrobiales</taxon>
        <taxon>Aurantimonadaceae</taxon>
        <taxon>Martelella</taxon>
    </lineage>
</organism>
<dbReference type="FunFam" id="1.10.10.10:FF:000001">
    <property type="entry name" value="LysR family transcriptional regulator"/>
    <property type="match status" value="1"/>
</dbReference>
<dbReference type="CDD" id="cd08422">
    <property type="entry name" value="PBP2_CrgA_like"/>
    <property type="match status" value="1"/>
</dbReference>
<proteinExistence type="inferred from homology"/>
<evidence type="ECO:0000256" key="1">
    <source>
        <dbReference type="ARBA" id="ARBA00009437"/>
    </source>
</evidence>
<dbReference type="Pfam" id="PF03466">
    <property type="entry name" value="LysR_substrate"/>
    <property type="match status" value="1"/>
</dbReference>
<reference evidence="6 7" key="1">
    <citation type="submission" date="2019-06" db="EMBL/GenBank/DDBJ databases">
        <authorList>
            <person name="Li M."/>
        </authorList>
    </citation>
    <scope>NUCLEOTIDE SEQUENCE [LARGE SCALE GENOMIC DNA]</scope>
    <source>
        <strain evidence="6 7">BGMRC2036</strain>
    </source>
</reference>
<dbReference type="GO" id="GO:0003700">
    <property type="term" value="F:DNA-binding transcription factor activity"/>
    <property type="evidence" value="ECO:0007669"/>
    <property type="project" value="InterPro"/>
</dbReference>
<keyword evidence="3" id="KW-0238">DNA-binding</keyword>
<name>A0A506U0C8_9HYPH</name>
<dbReference type="Proteomes" id="UP000318801">
    <property type="component" value="Unassembled WGS sequence"/>
</dbReference>
<dbReference type="AlphaFoldDB" id="A0A506U0C8"/>
<sequence length="297" mass="31803">MASSSDRMREMEVFLSVLEEGSFSGASRRLGMSPSGVSRTVDRAESRLGVRLLTRSTRSLNVTQEGHSFAMVARRIIAELSAAEDEISAGSGPSGLLRVSAAVSHGRLRIVPLLEAFSRLYPAVQIDLTLTDLLEDPAQGATDVAIRFGNLPDSNLVARKLGEEPMVVVASPAYLNARGVPRHPGDLKAHQCLLFNFDQGRSRWPFTENGRRIAVQVSGNFQANSGEALGMLAVSGLGIARVGRFAVEAELQTGALCEVLAAYAAHDDHPVHALFVGGAALPGRVRALVDFLSERMM</sequence>
<dbReference type="InterPro" id="IPR036390">
    <property type="entry name" value="WH_DNA-bd_sf"/>
</dbReference>